<dbReference type="PANTHER" id="PTHR20371:SF1">
    <property type="entry name" value="ENOLASE-PHOSPHATASE E1"/>
    <property type="match status" value="1"/>
</dbReference>
<dbReference type="CDD" id="cd01629">
    <property type="entry name" value="HAD_EP"/>
    <property type="match status" value="1"/>
</dbReference>
<dbReference type="AlphaFoldDB" id="A0AAV9PG20"/>
<sequence length="267" mass="29688">MRAPGHWFVPYQTTSTYYTATHASVEGTICPISFVKETLFPYALTALPAVLESKWDSEEFKPYKDAFPEEARTSPQALQAHVEDLTKRDVKVAYLKNLQGYLWETGYKTGAYGTPLFDDVVPKLKEWKKAGVELAIYSSGSVFAQKLLFGHVQVSNASSAMAESQTEDLQSLISDWFDTTNAGPKTEANSYMTILGALECIRADFRDQLSPMDVLFFSDNIKECDAAVAAGMRSVIVERPGNEPIPHRNGSDVQHRTVKSLDEVQLS</sequence>
<keyword evidence="3" id="KW-0486">Methionine biosynthesis</keyword>
<evidence type="ECO:0000313" key="5">
    <source>
        <dbReference type="Proteomes" id="UP001337655"/>
    </source>
</evidence>
<evidence type="ECO:0000313" key="4">
    <source>
        <dbReference type="EMBL" id="KAK5172525.1"/>
    </source>
</evidence>
<name>A0AAV9PG20_9PEZI</name>
<dbReference type="GO" id="GO:0000287">
    <property type="term" value="F:magnesium ion binding"/>
    <property type="evidence" value="ECO:0007669"/>
    <property type="project" value="InterPro"/>
</dbReference>
<keyword evidence="5" id="KW-1185">Reference proteome</keyword>
<dbReference type="InterPro" id="IPR023943">
    <property type="entry name" value="Enolase-ppase_E1"/>
</dbReference>
<dbReference type="PANTHER" id="PTHR20371">
    <property type="entry name" value="ENOLASE-PHOSPHATASE E1"/>
    <property type="match status" value="1"/>
</dbReference>
<evidence type="ECO:0000256" key="2">
    <source>
        <dbReference type="ARBA" id="ARBA00022801"/>
    </source>
</evidence>
<dbReference type="SUPFAM" id="SSF56784">
    <property type="entry name" value="HAD-like"/>
    <property type="match status" value="1"/>
</dbReference>
<dbReference type="GO" id="GO:0043874">
    <property type="term" value="F:acireductone synthase activity"/>
    <property type="evidence" value="ECO:0007669"/>
    <property type="project" value="UniProtKB-EC"/>
</dbReference>
<keyword evidence="1" id="KW-0028">Amino-acid biosynthesis</keyword>
<dbReference type="NCBIfam" id="TIGR01691">
    <property type="entry name" value="enolase-ppase"/>
    <property type="match status" value="1"/>
</dbReference>
<dbReference type="GeneID" id="89923992"/>
<dbReference type="RefSeq" id="XP_064661243.1">
    <property type="nucleotide sequence ID" value="XM_064799904.1"/>
</dbReference>
<evidence type="ECO:0000256" key="3">
    <source>
        <dbReference type="ARBA" id="ARBA00023167"/>
    </source>
</evidence>
<proteinExistence type="predicted"/>
<dbReference type="EMBL" id="JAVRRT010000004">
    <property type="protein sequence ID" value="KAK5172525.1"/>
    <property type="molecule type" value="Genomic_DNA"/>
</dbReference>
<dbReference type="Proteomes" id="UP001337655">
    <property type="component" value="Unassembled WGS sequence"/>
</dbReference>
<organism evidence="4 5">
    <name type="scientific">Saxophila tyrrhenica</name>
    <dbReference type="NCBI Taxonomy" id="1690608"/>
    <lineage>
        <taxon>Eukaryota</taxon>
        <taxon>Fungi</taxon>
        <taxon>Dikarya</taxon>
        <taxon>Ascomycota</taxon>
        <taxon>Pezizomycotina</taxon>
        <taxon>Dothideomycetes</taxon>
        <taxon>Dothideomycetidae</taxon>
        <taxon>Mycosphaerellales</taxon>
        <taxon>Extremaceae</taxon>
        <taxon>Saxophila</taxon>
    </lineage>
</organism>
<dbReference type="InterPro" id="IPR036412">
    <property type="entry name" value="HAD-like_sf"/>
</dbReference>
<dbReference type="Gene3D" id="3.40.50.1000">
    <property type="entry name" value="HAD superfamily/HAD-like"/>
    <property type="match status" value="1"/>
</dbReference>
<dbReference type="EC" id="3.1.3.77" evidence="4"/>
<accession>A0AAV9PG20</accession>
<dbReference type="GO" id="GO:0019509">
    <property type="term" value="P:L-methionine salvage from methylthioadenosine"/>
    <property type="evidence" value="ECO:0007669"/>
    <property type="project" value="InterPro"/>
</dbReference>
<gene>
    <name evidence="4" type="primary">UTR4</name>
    <name evidence="4" type="ORF">LTR77_002645</name>
</gene>
<evidence type="ECO:0000256" key="1">
    <source>
        <dbReference type="ARBA" id="ARBA00022605"/>
    </source>
</evidence>
<dbReference type="Gene3D" id="1.10.720.60">
    <property type="match status" value="1"/>
</dbReference>
<reference evidence="4 5" key="1">
    <citation type="submission" date="2023-08" db="EMBL/GenBank/DDBJ databases">
        <title>Black Yeasts Isolated from many extreme environments.</title>
        <authorList>
            <person name="Coleine C."/>
            <person name="Stajich J.E."/>
            <person name="Selbmann L."/>
        </authorList>
    </citation>
    <scope>NUCLEOTIDE SEQUENCE [LARGE SCALE GENOMIC DNA]</scope>
    <source>
        <strain evidence="4 5">CCFEE 5935</strain>
    </source>
</reference>
<dbReference type="InterPro" id="IPR023214">
    <property type="entry name" value="HAD_sf"/>
</dbReference>
<protein>
    <submittedName>
        <fullName evidence="4">Enolase-phosphatase E1</fullName>
        <ecNumber evidence="4">3.1.3.77</ecNumber>
    </submittedName>
</protein>
<comment type="caution">
    <text evidence="4">The sequence shown here is derived from an EMBL/GenBank/DDBJ whole genome shotgun (WGS) entry which is preliminary data.</text>
</comment>
<keyword evidence="2 4" id="KW-0378">Hydrolase</keyword>